<dbReference type="EMBL" id="CAJPWZ010003318">
    <property type="protein sequence ID" value="CAG2257023.1"/>
    <property type="molecule type" value="Genomic_DNA"/>
</dbReference>
<dbReference type="PIRSF" id="PIRSF037037">
    <property type="entry name" value="Kelch-like_protein_gigaxonin"/>
    <property type="match status" value="1"/>
</dbReference>
<sequence>MCNQNTFVYIYKKSEHLIQFYGKILTNVGAVMENNNGLVLVESQQSRSSSLIDSNISQTSEQGDGVTTNNNLFLDKDRAHNFLRGFSKLYRNKEFVDVVLSVDGKDFPCHKNVLAISSPFFMAMFSTDMAESHQDKIALHEIDSLTMELVLDYIYTGQVSLSEDTVQHLLSASNRFQLLSLRTGCAEFMMNHITVVNCIGVYFFAKAHECEILALKAKEIINNQFSVLCKQQEFLSLPADKLVEIVSDDDINVTVEETVFEACLEWVMTEKEKRQNHLMEIMNCVRFANITSYYFCDKIDPNTLLRSCESLRKTLDIVRYYHMLRNRQQEMDLNLMPRQGMLYERGVMIIANPYTEDSLKKFNSMELLLPKTGEVISICKLPQSLYTPGCALTGENQVYLAGGAIRKINYRGSITTEGVSNNFYMFDQLECAWQTKAKMNMCRSQFSLTVVDGYMFAIGGQDGTEILSSVERYDPHSNAWMLVAPLPKALRFMTALSYRGRLYVFGGEASTDVSNSVYRYDPTEDTWTELPPMNIARVLAGSVVYKDKIYVIGGNSALSEKWKREFLPEHCVSSVEIFDPESQTWSPGPELPNALCGAGIVKYGNTILIVGGEDDKSWMAGLCWLKEEKGRQTWAEGQELPTVMSTFGCVVANIHHEAPKNQ</sequence>
<feature type="domain" description="BTB" evidence="3">
    <location>
        <begin position="96"/>
        <end position="163"/>
    </location>
</feature>
<gene>
    <name evidence="4" type="ORF">MEDL_68185</name>
</gene>
<dbReference type="InterPro" id="IPR015915">
    <property type="entry name" value="Kelch-typ_b-propeller"/>
</dbReference>
<dbReference type="Gene3D" id="2.120.10.80">
    <property type="entry name" value="Kelch-type beta propeller"/>
    <property type="match status" value="1"/>
</dbReference>
<dbReference type="InterPro" id="IPR017096">
    <property type="entry name" value="BTB-kelch_protein"/>
</dbReference>
<dbReference type="SMART" id="SM00612">
    <property type="entry name" value="Kelch"/>
    <property type="match status" value="4"/>
</dbReference>
<keyword evidence="5" id="KW-1185">Reference proteome</keyword>
<dbReference type="InterPro" id="IPR011333">
    <property type="entry name" value="SKP1/BTB/POZ_sf"/>
</dbReference>
<dbReference type="InterPro" id="IPR006652">
    <property type="entry name" value="Kelch_1"/>
</dbReference>
<organism evidence="4 5">
    <name type="scientific">Mytilus edulis</name>
    <name type="common">Blue mussel</name>
    <dbReference type="NCBI Taxonomy" id="6550"/>
    <lineage>
        <taxon>Eukaryota</taxon>
        <taxon>Metazoa</taxon>
        <taxon>Spiralia</taxon>
        <taxon>Lophotrochozoa</taxon>
        <taxon>Mollusca</taxon>
        <taxon>Bivalvia</taxon>
        <taxon>Autobranchia</taxon>
        <taxon>Pteriomorphia</taxon>
        <taxon>Mytilida</taxon>
        <taxon>Mytiloidea</taxon>
        <taxon>Mytilidae</taxon>
        <taxon>Mytilinae</taxon>
        <taxon>Mytilus</taxon>
    </lineage>
</organism>
<accession>A0A8S3VGB5</accession>
<dbReference type="Pfam" id="PF24681">
    <property type="entry name" value="Kelch_KLHDC2_KLHL20_DRC7"/>
    <property type="match status" value="1"/>
</dbReference>
<dbReference type="Pfam" id="PF00651">
    <property type="entry name" value="BTB"/>
    <property type="match status" value="1"/>
</dbReference>
<dbReference type="InterPro" id="IPR000210">
    <property type="entry name" value="BTB/POZ_dom"/>
</dbReference>
<reference evidence="4" key="1">
    <citation type="submission" date="2021-03" db="EMBL/GenBank/DDBJ databases">
        <authorList>
            <person name="Bekaert M."/>
        </authorList>
    </citation>
    <scope>NUCLEOTIDE SEQUENCE</scope>
</reference>
<keyword evidence="2" id="KW-0677">Repeat</keyword>
<keyword evidence="1" id="KW-0880">Kelch repeat</keyword>
<dbReference type="SMART" id="SM00875">
    <property type="entry name" value="BACK"/>
    <property type="match status" value="1"/>
</dbReference>
<dbReference type="PANTHER" id="PTHR45632">
    <property type="entry name" value="LD33804P"/>
    <property type="match status" value="1"/>
</dbReference>
<evidence type="ECO:0000256" key="1">
    <source>
        <dbReference type="ARBA" id="ARBA00022441"/>
    </source>
</evidence>
<dbReference type="Gene3D" id="1.25.40.420">
    <property type="match status" value="1"/>
</dbReference>
<evidence type="ECO:0000256" key="2">
    <source>
        <dbReference type="ARBA" id="ARBA00022737"/>
    </source>
</evidence>
<dbReference type="Proteomes" id="UP000683360">
    <property type="component" value="Unassembled WGS sequence"/>
</dbReference>
<dbReference type="FunFam" id="1.25.40.420:FF:000001">
    <property type="entry name" value="Kelch-like family member 12"/>
    <property type="match status" value="1"/>
</dbReference>
<dbReference type="SMART" id="SM00225">
    <property type="entry name" value="BTB"/>
    <property type="match status" value="1"/>
</dbReference>
<dbReference type="PANTHER" id="PTHR45632:SF5">
    <property type="entry name" value="KELCH-LIKE PROTEIN 22"/>
    <property type="match status" value="1"/>
</dbReference>
<comment type="caution">
    <text evidence="4">The sequence shown here is derived from an EMBL/GenBank/DDBJ whole genome shotgun (WGS) entry which is preliminary data.</text>
</comment>
<dbReference type="SUPFAM" id="SSF54695">
    <property type="entry name" value="POZ domain"/>
    <property type="match status" value="1"/>
</dbReference>
<dbReference type="SUPFAM" id="SSF117281">
    <property type="entry name" value="Kelch motif"/>
    <property type="match status" value="1"/>
</dbReference>
<dbReference type="AlphaFoldDB" id="A0A8S3VGB5"/>
<dbReference type="Pfam" id="PF07707">
    <property type="entry name" value="BACK"/>
    <property type="match status" value="1"/>
</dbReference>
<proteinExistence type="predicted"/>
<dbReference type="InterPro" id="IPR011705">
    <property type="entry name" value="BACK"/>
</dbReference>
<name>A0A8S3VGB5_MYTED</name>
<dbReference type="PROSITE" id="PS50097">
    <property type="entry name" value="BTB"/>
    <property type="match status" value="1"/>
</dbReference>
<evidence type="ECO:0000313" key="4">
    <source>
        <dbReference type="EMBL" id="CAG2257023.1"/>
    </source>
</evidence>
<dbReference type="Gene3D" id="3.30.710.10">
    <property type="entry name" value="Potassium Channel Kv1.1, Chain A"/>
    <property type="match status" value="1"/>
</dbReference>
<dbReference type="OrthoDB" id="45365at2759"/>
<protein>
    <submittedName>
        <fullName evidence="4">KLHL20</fullName>
    </submittedName>
</protein>
<evidence type="ECO:0000259" key="3">
    <source>
        <dbReference type="PROSITE" id="PS50097"/>
    </source>
</evidence>
<evidence type="ECO:0000313" key="5">
    <source>
        <dbReference type="Proteomes" id="UP000683360"/>
    </source>
</evidence>